<evidence type="ECO:0000313" key="3">
    <source>
        <dbReference type="Proteomes" id="UP000332933"/>
    </source>
</evidence>
<proteinExistence type="predicted"/>
<protein>
    <submittedName>
        <fullName evidence="2">Aste57867_21782 protein</fullName>
    </submittedName>
</protein>
<dbReference type="EMBL" id="VJMH01007002">
    <property type="protein sequence ID" value="KAF0686411.1"/>
    <property type="molecule type" value="Genomic_DNA"/>
</dbReference>
<reference evidence="1" key="2">
    <citation type="submission" date="2019-06" db="EMBL/GenBank/DDBJ databases">
        <title>Genomics analysis of Aphanomyces spp. identifies a new class of oomycete effector associated with host adaptation.</title>
        <authorList>
            <person name="Gaulin E."/>
        </authorList>
    </citation>
    <scope>NUCLEOTIDE SEQUENCE</scope>
    <source>
        <strain evidence="1">CBS 578.67</strain>
    </source>
</reference>
<sequence>MTSPTAGLLRGNGDMFSDPLDAVLDEMTEFASLPNDVTPGEGFLGWAVPPAEEATVATTSTNGLVSDSTKTTTECDGHGACVTTTTTCHNGACTTESSNAIDPRGVPDLHD</sequence>
<evidence type="ECO:0000313" key="1">
    <source>
        <dbReference type="EMBL" id="KAF0686411.1"/>
    </source>
</evidence>
<accession>A0A485LKI4</accession>
<dbReference type="AlphaFoldDB" id="A0A485LKI4"/>
<keyword evidence="3" id="KW-1185">Reference proteome</keyword>
<reference evidence="2 3" key="1">
    <citation type="submission" date="2019-03" db="EMBL/GenBank/DDBJ databases">
        <authorList>
            <person name="Gaulin E."/>
            <person name="Dumas B."/>
        </authorList>
    </citation>
    <scope>NUCLEOTIDE SEQUENCE [LARGE SCALE GENOMIC DNA]</scope>
    <source>
        <strain evidence="2">CBS 568.67</strain>
    </source>
</reference>
<organism evidence="2 3">
    <name type="scientific">Aphanomyces stellatus</name>
    <dbReference type="NCBI Taxonomy" id="120398"/>
    <lineage>
        <taxon>Eukaryota</taxon>
        <taxon>Sar</taxon>
        <taxon>Stramenopiles</taxon>
        <taxon>Oomycota</taxon>
        <taxon>Saprolegniomycetes</taxon>
        <taxon>Saprolegniales</taxon>
        <taxon>Verrucalvaceae</taxon>
        <taxon>Aphanomyces</taxon>
    </lineage>
</organism>
<gene>
    <name evidence="2" type="primary">Aste57867_21782</name>
    <name evidence="1" type="ORF">As57867_021713</name>
    <name evidence="2" type="ORF">ASTE57867_21782</name>
</gene>
<name>A0A485LKI4_9STRA</name>
<dbReference type="Proteomes" id="UP000332933">
    <property type="component" value="Unassembled WGS sequence"/>
</dbReference>
<evidence type="ECO:0000313" key="2">
    <source>
        <dbReference type="EMBL" id="VFT98451.1"/>
    </source>
</evidence>
<dbReference type="EMBL" id="CAADRA010007028">
    <property type="protein sequence ID" value="VFT98451.1"/>
    <property type="molecule type" value="Genomic_DNA"/>
</dbReference>